<dbReference type="AlphaFoldDB" id="A0A2N3LGS8"/>
<evidence type="ECO:0000256" key="6">
    <source>
        <dbReference type="ARBA" id="ARBA00022683"/>
    </source>
</evidence>
<dbReference type="PANTHER" id="PTHR34382">
    <property type="entry name" value="PTS SYSTEM N,N'-DIACETYLCHITOBIOSE-SPECIFIC EIIA COMPONENT"/>
    <property type="match status" value="1"/>
</dbReference>
<dbReference type="Gene3D" id="1.20.58.80">
    <property type="entry name" value="Phosphotransferase system, lactose/cellobiose-type IIA subunit"/>
    <property type="match status" value="1"/>
</dbReference>
<keyword evidence="8" id="KW-0460">Magnesium</keyword>
<keyword evidence="2" id="KW-0813">Transport</keyword>
<gene>
    <name evidence="10" type="primary">celC</name>
    <name evidence="10" type="ORF">CWO92_17340</name>
</gene>
<evidence type="ECO:0000256" key="3">
    <source>
        <dbReference type="ARBA" id="ARBA00022490"/>
    </source>
</evidence>
<evidence type="ECO:0000256" key="7">
    <source>
        <dbReference type="PIRSR" id="PIRSR000699-1"/>
    </source>
</evidence>
<dbReference type="PIRSF" id="PIRSF000699">
    <property type="entry name" value="PTS_IILac_III"/>
    <property type="match status" value="1"/>
</dbReference>
<dbReference type="PANTHER" id="PTHR34382:SF7">
    <property type="entry name" value="PTS SYSTEM N,N'-DIACETYLCHITOBIOSE-SPECIFIC EIIA COMPONENT"/>
    <property type="match status" value="1"/>
</dbReference>
<keyword evidence="4" id="KW-0762">Sugar transport</keyword>
<proteinExistence type="predicted"/>
<dbReference type="OrthoDB" id="350602at2"/>
<keyword evidence="8" id="KW-0479">Metal-binding</keyword>
<evidence type="ECO:0000256" key="1">
    <source>
        <dbReference type="ARBA" id="ARBA00004496"/>
    </source>
</evidence>
<dbReference type="GO" id="GO:0009401">
    <property type="term" value="P:phosphoenolpyruvate-dependent sugar phosphotransferase system"/>
    <property type="evidence" value="ECO:0007669"/>
    <property type="project" value="UniProtKB-KW"/>
</dbReference>
<keyword evidence="11" id="KW-1185">Reference proteome</keyword>
<accession>A0A2N3LGS8</accession>
<evidence type="ECO:0000256" key="2">
    <source>
        <dbReference type="ARBA" id="ARBA00022448"/>
    </source>
</evidence>
<evidence type="ECO:0000313" key="10">
    <source>
        <dbReference type="EMBL" id="PKR83774.1"/>
    </source>
</evidence>
<organism evidence="10 11">
    <name type="scientific">Heyndrickxia camelliae</name>
    <dbReference type="NCBI Taxonomy" id="1707093"/>
    <lineage>
        <taxon>Bacteria</taxon>
        <taxon>Bacillati</taxon>
        <taxon>Bacillota</taxon>
        <taxon>Bacilli</taxon>
        <taxon>Bacillales</taxon>
        <taxon>Bacillaceae</taxon>
        <taxon>Heyndrickxia</taxon>
    </lineage>
</organism>
<dbReference type="PROSITE" id="PS51095">
    <property type="entry name" value="PTS_EIIA_TYPE_3"/>
    <property type="match status" value="1"/>
</dbReference>
<dbReference type="SUPFAM" id="SSF46973">
    <property type="entry name" value="Enzyme IIa from lactose specific PTS, IIa-lac"/>
    <property type="match status" value="1"/>
</dbReference>
<keyword evidence="3" id="KW-0963">Cytoplasm</keyword>
<dbReference type="Proteomes" id="UP000233440">
    <property type="component" value="Unassembled WGS sequence"/>
</dbReference>
<reference evidence="10 11" key="1">
    <citation type="submission" date="2017-11" db="EMBL/GenBank/DDBJ databases">
        <title>Bacillus camelliae sp. nov., isolated from pu'er tea.</title>
        <authorList>
            <person name="Niu L."/>
        </authorList>
    </citation>
    <scope>NUCLEOTIDE SEQUENCE [LARGE SCALE GENOMIC DNA]</scope>
    <source>
        <strain evidence="10 11">7578-1</strain>
    </source>
</reference>
<protein>
    <submittedName>
        <fullName evidence="10">PTS cellobiose transporter subunit IIA</fullName>
    </submittedName>
</protein>
<comment type="subcellular location">
    <subcellularLocation>
        <location evidence="1">Cytoplasm</location>
    </subcellularLocation>
</comment>
<evidence type="ECO:0000256" key="8">
    <source>
        <dbReference type="PIRSR" id="PIRSR000699-2"/>
    </source>
</evidence>
<keyword evidence="5" id="KW-0808">Transferase</keyword>
<keyword evidence="6" id="KW-0598">Phosphotransferase system</keyword>
<dbReference type="GO" id="GO:0046872">
    <property type="term" value="F:metal ion binding"/>
    <property type="evidence" value="ECO:0007669"/>
    <property type="project" value="UniProtKB-KW"/>
</dbReference>
<name>A0A2N3LGS8_9BACI</name>
<dbReference type="RefSeq" id="WP_101355472.1">
    <property type="nucleotide sequence ID" value="NZ_PIQO01000015.1"/>
</dbReference>
<feature type="binding site" evidence="8">
    <location>
        <position position="82"/>
    </location>
    <ligand>
        <name>Mg(2+)</name>
        <dbReference type="ChEBI" id="CHEBI:18420"/>
        <note>ligand shared between all trimeric partners</note>
    </ligand>
</feature>
<dbReference type="InterPro" id="IPR036542">
    <property type="entry name" value="PTS_IIA_lac/cel_sf"/>
</dbReference>
<dbReference type="CDD" id="cd00215">
    <property type="entry name" value="PTS_IIA_lac"/>
    <property type="match status" value="1"/>
</dbReference>
<evidence type="ECO:0000256" key="4">
    <source>
        <dbReference type="ARBA" id="ARBA00022597"/>
    </source>
</evidence>
<dbReference type="InterPro" id="IPR003188">
    <property type="entry name" value="PTS_IIA_lac/cel"/>
</dbReference>
<evidence type="ECO:0000256" key="5">
    <source>
        <dbReference type="ARBA" id="ARBA00022679"/>
    </source>
</evidence>
<dbReference type="GO" id="GO:0016740">
    <property type="term" value="F:transferase activity"/>
    <property type="evidence" value="ECO:0007669"/>
    <property type="project" value="UniProtKB-KW"/>
</dbReference>
<feature type="modified residue" description="Phosphohistidine; by HPr" evidence="9">
    <location>
        <position position="79"/>
    </location>
</feature>
<dbReference type="FunFam" id="1.20.58.80:FF:000001">
    <property type="entry name" value="PTS system, lactose-specific IIa component"/>
    <property type="match status" value="1"/>
</dbReference>
<comment type="cofactor">
    <cofactor evidence="8">
        <name>Mg(2+)</name>
        <dbReference type="ChEBI" id="CHEBI:18420"/>
    </cofactor>
    <text evidence="8">Binds 1 Mg(2+) ion per trimer.</text>
</comment>
<evidence type="ECO:0000313" key="11">
    <source>
        <dbReference type="Proteomes" id="UP000233440"/>
    </source>
</evidence>
<sequence>MNNKEELYNLAFQLILHAGNAKSLSMEAMYAAKEGNFTEAETKLTEADSAFNEAHHVQTDLIQKEANGEKFDLPLMMVHAQDHLMTSMTLKDLAKEIIDLHKLIKKV</sequence>
<feature type="active site" description="Tele-phosphohistidine intermediate" evidence="7">
    <location>
        <position position="79"/>
    </location>
</feature>
<dbReference type="GO" id="GO:0005737">
    <property type="term" value="C:cytoplasm"/>
    <property type="evidence" value="ECO:0007669"/>
    <property type="project" value="UniProtKB-SubCell"/>
</dbReference>
<dbReference type="EMBL" id="PIQO01000015">
    <property type="protein sequence ID" value="PKR83774.1"/>
    <property type="molecule type" value="Genomic_DNA"/>
</dbReference>
<dbReference type="Pfam" id="PF02255">
    <property type="entry name" value="PTS_IIA"/>
    <property type="match status" value="1"/>
</dbReference>
<comment type="caution">
    <text evidence="10">The sequence shown here is derived from an EMBL/GenBank/DDBJ whole genome shotgun (WGS) entry which is preliminary data.</text>
</comment>
<evidence type="ECO:0000256" key="9">
    <source>
        <dbReference type="PROSITE-ProRule" id="PRU00418"/>
    </source>
</evidence>